<keyword evidence="4" id="KW-0175">Coiled coil</keyword>
<keyword evidence="5" id="KW-0732">Signal</keyword>
<dbReference type="SMART" id="SM00028">
    <property type="entry name" value="TPR"/>
    <property type="match status" value="7"/>
</dbReference>
<gene>
    <name evidence="6" type="ORF">NCTC11388_02916</name>
</gene>
<dbReference type="InterPro" id="IPR011990">
    <property type="entry name" value="TPR-like_helical_dom_sf"/>
</dbReference>
<feature type="repeat" description="TPR" evidence="3">
    <location>
        <begin position="379"/>
        <end position="412"/>
    </location>
</feature>
<feature type="chain" id="PRO_5016870912" evidence="5">
    <location>
        <begin position="31"/>
        <end position="573"/>
    </location>
</feature>
<evidence type="ECO:0000313" key="7">
    <source>
        <dbReference type="Proteomes" id="UP000254893"/>
    </source>
</evidence>
<proteinExistence type="predicted"/>
<keyword evidence="2 3" id="KW-0802">TPR repeat</keyword>
<dbReference type="Proteomes" id="UP000254893">
    <property type="component" value="Unassembled WGS sequence"/>
</dbReference>
<reference evidence="6 7" key="1">
    <citation type="submission" date="2018-06" db="EMBL/GenBank/DDBJ databases">
        <authorList>
            <consortium name="Pathogen Informatics"/>
            <person name="Doyle S."/>
        </authorList>
    </citation>
    <scope>NUCLEOTIDE SEQUENCE [LARGE SCALE GENOMIC DNA]</scope>
    <source>
        <strain evidence="6 7">NCTC11388</strain>
    </source>
</reference>
<feature type="coiled-coil region" evidence="4">
    <location>
        <begin position="175"/>
        <end position="202"/>
    </location>
</feature>
<dbReference type="Gene3D" id="1.25.40.10">
    <property type="entry name" value="Tetratricopeptide repeat domain"/>
    <property type="match status" value="2"/>
</dbReference>
<dbReference type="AlphaFoldDB" id="A0A380CFQ2"/>
<evidence type="ECO:0000256" key="5">
    <source>
        <dbReference type="SAM" id="SignalP"/>
    </source>
</evidence>
<dbReference type="InterPro" id="IPR051685">
    <property type="entry name" value="Ycf3/AcsC/BcsC/TPR_MFPF"/>
</dbReference>
<sequence>MVIKTNRACRYLFVVVMLLLQAGLYSIAEAQQNDKKPYQDQLVLIEAKLRNGEFQDAFRIMDEITAKYPQADEVYYGKALLYGQFRNYDAAVSNIQQAIVLNKDLRYYNFLIDLYKSRQDYDNALSVLDQVITEKPDVPQAYREKIMLLHMRKRSDEALTFYESTKKKFGVSDTLDLLKAEILMSQNKNEEAKQILKSWEQKNSPLRQVYSTLSYLYIRDKDAKQAVATVEKGINITHDDLLYLDMADAYSAAKNQKQAYAYLKKAFESDKIDFQEKNRVVHALLIRENGFTLDQLQDLTNVLVLKHPRMAESHMAKGDVMWRRKDPQGARSLFLVAVGINPANIDGWRMLINTDMALQEVDVAIVHGMEGLRANPNNPTLLYFTGLAYLMKDDKDNARELLEQALNNSENENKFVQSNIYAALGDVYHQLKMESASDVAYEEAIKLDSTNVTAMNNLAYYLSLRKKDLEKAATYSKLSNELDPASATFQDTYAWVLFQQEKYSEALVWIERSIKNSAQASATLLDHYGDILFHVGREKDAVKQWEKALVLADSEDIDKEKLAIKIKNRKYVE</sequence>
<organism evidence="6 7">
    <name type="scientific">Sphingobacterium spiritivorum</name>
    <name type="common">Flavobacterium spiritivorum</name>
    <dbReference type="NCBI Taxonomy" id="258"/>
    <lineage>
        <taxon>Bacteria</taxon>
        <taxon>Pseudomonadati</taxon>
        <taxon>Bacteroidota</taxon>
        <taxon>Sphingobacteriia</taxon>
        <taxon>Sphingobacteriales</taxon>
        <taxon>Sphingobacteriaceae</taxon>
        <taxon>Sphingobacterium</taxon>
    </lineage>
</organism>
<dbReference type="InterPro" id="IPR019734">
    <property type="entry name" value="TPR_rpt"/>
</dbReference>
<feature type="coiled-coil region" evidence="4">
    <location>
        <begin position="392"/>
        <end position="419"/>
    </location>
</feature>
<evidence type="ECO:0000313" key="6">
    <source>
        <dbReference type="EMBL" id="SUJ19770.1"/>
    </source>
</evidence>
<protein>
    <submittedName>
        <fullName evidence="6">Flp pilus assembly protein TadD, contains TPR repeats</fullName>
    </submittedName>
</protein>
<accession>A0A380CFQ2</accession>
<evidence type="ECO:0000256" key="2">
    <source>
        <dbReference type="ARBA" id="ARBA00022803"/>
    </source>
</evidence>
<dbReference type="RefSeq" id="WP_115170644.1">
    <property type="nucleotide sequence ID" value="NZ_UGYW01000002.1"/>
</dbReference>
<dbReference type="PROSITE" id="PS50005">
    <property type="entry name" value="TPR"/>
    <property type="match status" value="1"/>
</dbReference>
<dbReference type="PANTHER" id="PTHR44943:SF8">
    <property type="entry name" value="TPR REPEAT-CONTAINING PROTEIN MJ0263"/>
    <property type="match status" value="1"/>
</dbReference>
<keyword evidence="1" id="KW-0677">Repeat</keyword>
<evidence type="ECO:0000256" key="1">
    <source>
        <dbReference type="ARBA" id="ARBA00022737"/>
    </source>
</evidence>
<dbReference type="Pfam" id="PF13432">
    <property type="entry name" value="TPR_16"/>
    <property type="match status" value="1"/>
</dbReference>
<evidence type="ECO:0000256" key="4">
    <source>
        <dbReference type="SAM" id="Coils"/>
    </source>
</evidence>
<dbReference type="EMBL" id="UGYW01000002">
    <property type="protein sequence ID" value="SUJ19770.1"/>
    <property type="molecule type" value="Genomic_DNA"/>
</dbReference>
<name>A0A380CFQ2_SPHSI</name>
<dbReference type="PANTHER" id="PTHR44943">
    <property type="entry name" value="CELLULOSE SYNTHASE OPERON PROTEIN C"/>
    <property type="match status" value="1"/>
</dbReference>
<dbReference type="Pfam" id="PF04733">
    <property type="entry name" value="Coatomer_E"/>
    <property type="match status" value="1"/>
</dbReference>
<feature type="signal peptide" evidence="5">
    <location>
        <begin position="1"/>
        <end position="30"/>
    </location>
</feature>
<evidence type="ECO:0000256" key="3">
    <source>
        <dbReference type="PROSITE-ProRule" id="PRU00339"/>
    </source>
</evidence>
<dbReference type="Pfam" id="PF13181">
    <property type="entry name" value="TPR_8"/>
    <property type="match status" value="1"/>
</dbReference>
<dbReference type="SUPFAM" id="SSF48452">
    <property type="entry name" value="TPR-like"/>
    <property type="match status" value="2"/>
</dbReference>